<evidence type="ECO:0000256" key="4">
    <source>
        <dbReference type="ARBA" id="ARBA00022516"/>
    </source>
</evidence>
<comment type="caution">
    <text evidence="11">The sequence shown here is derived from an EMBL/GenBank/DDBJ whole genome shotgun (WGS) entry which is preliminary data.</text>
</comment>
<evidence type="ECO:0000256" key="8">
    <source>
        <dbReference type="ARBA" id="ARBA00023098"/>
    </source>
</evidence>
<keyword evidence="12" id="KW-1185">Reference proteome</keyword>
<dbReference type="Proteomes" id="UP001610063">
    <property type="component" value="Unassembled WGS sequence"/>
</dbReference>
<evidence type="ECO:0000256" key="1">
    <source>
        <dbReference type="ARBA" id="ARBA00002056"/>
    </source>
</evidence>
<evidence type="ECO:0000256" key="6">
    <source>
        <dbReference type="ARBA" id="ARBA00022676"/>
    </source>
</evidence>
<keyword evidence="5" id="KW-0441">Lipid A biosynthesis</keyword>
<dbReference type="EC" id="2.4.1.182" evidence="2 10"/>
<evidence type="ECO:0000313" key="12">
    <source>
        <dbReference type="Proteomes" id="UP001610063"/>
    </source>
</evidence>
<keyword evidence="6 11" id="KW-0328">Glycosyltransferase</keyword>
<dbReference type="PANTHER" id="PTHR30372:SF4">
    <property type="entry name" value="LIPID-A-DISACCHARIDE SYNTHASE, MITOCHONDRIAL-RELATED"/>
    <property type="match status" value="1"/>
</dbReference>
<evidence type="ECO:0000313" key="11">
    <source>
        <dbReference type="EMBL" id="MFH6984784.1"/>
    </source>
</evidence>
<dbReference type="EMBL" id="JBIPKE010000019">
    <property type="protein sequence ID" value="MFH6984784.1"/>
    <property type="molecule type" value="Genomic_DNA"/>
</dbReference>
<organism evidence="11 12">
    <name type="scientific">Marinoscillum luteum</name>
    <dbReference type="NCBI Taxonomy" id="861051"/>
    <lineage>
        <taxon>Bacteria</taxon>
        <taxon>Pseudomonadati</taxon>
        <taxon>Bacteroidota</taxon>
        <taxon>Cytophagia</taxon>
        <taxon>Cytophagales</taxon>
        <taxon>Reichenbachiellaceae</taxon>
        <taxon>Marinoscillum</taxon>
    </lineage>
</organism>
<dbReference type="NCBIfam" id="TIGR00215">
    <property type="entry name" value="lpxB"/>
    <property type="match status" value="1"/>
</dbReference>
<keyword evidence="8" id="KW-0443">Lipid metabolism</keyword>
<evidence type="ECO:0000256" key="7">
    <source>
        <dbReference type="ARBA" id="ARBA00022679"/>
    </source>
</evidence>
<evidence type="ECO:0000256" key="5">
    <source>
        <dbReference type="ARBA" id="ARBA00022556"/>
    </source>
</evidence>
<comment type="catalytic activity">
    <reaction evidence="9">
        <text>a lipid X + a UDP-2-N,3-O-bis[(3R)-3-hydroxyacyl]-alpha-D-glucosamine = a lipid A disaccharide + UDP + H(+)</text>
        <dbReference type="Rhea" id="RHEA:67828"/>
        <dbReference type="ChEBI" id="CHEBI:15378"/>
        <dbReference type="ChEBI" id="CHEBI:58223"/>
        <dbReference type="ChEBI" id="CHEBI:137748"/>
        <dbReference type="ChEBI" id="CHEBI:176338"/>
        <dbReference type="ChEBI" id="CHEBI:176343"/>
        <dbReference type="EC" id="2.4.1.182"/>
    </reaction>
</comment>
<dbReference type="GO" id="GO:0008915">
    <property type="term" value="F:lipid-A-disaccharide synthase activity"/>
    <property type="evidence" value="ECO:0007669"/>
    <property type="project" value="UniProtKB-EC"/>
</dbReference>
<proteinExistence type="predicted"/>
<dbReference type="PANTHER" id="PTHR30372">
    <property type="entry name" value="LIPID-A-DISACCHARIDE SYNTHASE"/>
    <property type="match status" value="1"/>
</dbReference>
<evidence type="ECO:0000256" key="9">
    <source>
        <dbReference type="ARBA" id="ARBA00048975"/>
    </source>
</evidence>
<accession>A0ABW7NE77</accession>
<gene>
    <name evidence="11" type="primary">lpxB</name>
    <name evidence="11" type="ORF">ACHKAR_15115</name>
</gene>
<sequence length="367" mass="41671">MRYFIVAGERSGDLHGANLIREITKQDPQAEIVGWGGDLMGSAGARILKDYRDLTVMGFWEVFKTFWTLRSLLKECQRDIREFAPQVLVLIDFGGFNLRLATYARNFKIKTCYYIAPKLWAWRPQRISRIRRSVDKMLVILPFEKDFYQGLKYEVTYVGNPVMEALSAYEWNDTLLHVLKRHKSIAFLPGSREQEIRQAIPVVQKISTVFDDYQILVSGVSNVDKSIYEPLRNLGNISLVFDKAYELIQSAEAAVVTSGTATLETALIGKPQVVVYKTSWLTYLIARRMIRVPHISLVNLIAGKEVVRELIQGDYNAVNVASELETLLSDVASKKRISEGYSEIRSILGETNASEKAARHIIDLGRS</sequence>
<comment type="function">
    <text evidence="1">Condensation of UDP-2,3-diacylglucosamine and 2,3-diacylglucosamine-1-phosphate to form lipid A disaccharide, a precursor of lipid A, a phosphorylated glycolipid that anchors the lipopolysaccharide to the outer membrane of the cell.</text>
</comment>
<keyword evidence="7 11" id="KW-0808">Transferase</keyword>
<dbReference type="RefSeq" id="WP_395418213.1">
    <property type="nucleotide sequence ID" value="NZ_JBIPKE010000019.1"/>
</dbReference>
<keyword evidence="4" id="KW-0444">Lipid biosynthesis</keyword>
<dbReference type="InterPro" id="IPR003835">
    <property type="entry name" value="Glyco_trans_19"/>
</dbReference>
<name>A0ABW7NE77_9BACT</name>
<dbReference type="SUPFAM" id="SSF53756">
    <property type="entry name" value="UDP-Glycosyltransferase/glycogen phosphorylase"/>
    <property type="match status" value="1"/>
</dbReference>
<dbReference type="Pfam" id="PF02684">
    <property type="entry name" value="LpxB"/>
    <property type="match status" value="1"/>
</dbReference>
<evidence type="ECO:0000256" key="2">
    <source>
        <dbReference type="ARBA" id="ARBA00012687"/>
    </source>
</evidence>
<evidence type="ECO:0000256" key="3">
    <source>
        <dbReference type="ARBA" id="ARBA00020902"/>
    </source>
</evidence>
<reference evidence="11 12" key="1">
    <citation type="journal article" date="2013" name="Int. J. Syst. Evol. Microbiol.">
        <title>Marinoscillum luteum sp. nov., isolated from marine sediment.</title>
        <authorList>
            <person name="Cha I.T."/>
            <person name="Park S.J."/>
            <person name="Kim S.J."/>
            <person name="Kim J.G."/>
            <person name="Jung M.Y."/>
            <person name="Shin K.S."/>
            <person name="Kwon K.K."/>
            <person name="Yang S.H."/>
            <person name="Seo Y.S."/>
            <person name="Rhee S.K."/>
        </authorList>
    </citation>
    <scope>NUCLEOTIDE SEQUENCE [LARGE SCALE GENOMIC DNA]</scope>
    <source>
        <strain evidence="11 12">KCTC 23939</strain>
    </source>
</reference>
<protein>
    <recommendedName>
        <fullName evidence="3 10">Lipid-A-disaccharide synthase</fullName>
        <ecNumber evidence="2 10">2.4.1.182</ecNumber>
    </recommendedName>
</protein>
<evidence type="ECO:0000256" key="10">
    <source>
        <dbReference type="NCBIfam" id="TIGR00215"/>
    </source>
</evidence>